<dbReference type="Proteomes" id="UP000013307">
    <property type="component" value="Chromosome"/>
</dbReference>
<dbReference type="EMBL" id="CP005290">
    <property type="protein sequence ID" value="AGK60981.1"/>
    <property type="molecule type" value="Genomic_DNA"/>
</dbReference>
<dbReference type="STRING" id="387631.Asulf_00977"/>
<evidence type="ECO:0000256" key="5">
    <source>
        <dbReference type="HAMAP-Rule" id="MF_01244"/>
    </source>
</evidence>
<gene>
    <name evidence="5" type="primary">aroB'</name>
    <name evidence="8" type="ORF">Asulf_00977</name>
</gene>
<keyword evidence="2 5" id="KW-0560">Oxidoreductase</keyword>
<feature type="domain" description="3-dehydroquinate synthase N-terminal" evidence="6">
    <location>
        <begin position="1"/>
        <end position="142"/>
    </location>
</feature>
<dbReference type="GO" id="GO:0003856">
    <property type="term" value="F:3-dehydroquinate synthase activity"/>
    <property type="evidence" value="ECO:0007669"/>
    <property type="project" value="InterPro"/>
</dbReference>
<dbReference type="Pfam" id="PF01959">
    <property type="entry name" value="DHQS"/>
    <property type="match status" value="1"/>
</dbReference>
<comment type="catalytic activity">
    <reaction evidence="5">
        <text>2-amino-2,3,7-trideoxy-D-lyxo-hept-6-ulosonate + NAD(+) + H2O = 3-dehydroquinate + NH4(+) + NADH + H(+)</text>
        <dbReference type="Rhea" id="RHEA:25956"/>
        <dbReference type="ChEBI" id="CHEBI:15377"/>
        <dbReference type="ChEBI" id="CHEBI:15378"/>
        <dbReference type="ChEBI" id="CHEBI:28938"/>
        <dbReference type="ChEBI" id="CHEBI:32364"/>
        <dbReference type="ChEBI" id="CHEBI:57540"/>
        <dbReference type="ChEBI" id="CHEBI:57945"/>
        <dbReference type="ChEBI" id="CHEBI:58859"/>
        <dbReference type="EC" id="1.4.1.24"/>
    </reaction>
</comment>
<comment type="similarity">
    <text evidence="5">Belongs to the archaeal-type DHQ synthase family.</text>
</comment>
<dbReference type="GO" id="GO:0102042">
    <property type="term" value="F:dehydroquinate synthase activity"/>
    <property type="evidence" value="ECO:0007669"/>
    <property type="project" value="UniProtKB-EC"/>
</dbReference>
<keyword evidence="4 5" id="KW-0057">Aromatic amino acid biosynthesis</keyword>
<dbReference type="Pfam" id="PF26558">
    <property type="entry name" value="DHQS_2nd"/>
    <property type="match status" value="1"/>
</dbReference>
<dbReference type="GeneID" id="15392618"/>
<reference evidence="8 9" key="1">
    <citation type="journal article" date="2013" name="Genome Announc.">
        <title>Complete Genome Sequence of the Thermophilic and Facultatively Chemolithoautotrophic Sulfate Reducer Archaeoglobus sulfaticallidus Strain PM70-1T.</title>
        <authorList>
            <person name="Stokke R."/>
            <person name="Hocking W.P."/>
            <person name="Steinsbu B.O."/>
            <person name="Steen I.H."/>
        </authorList>
    </citation>
    <scope>NUCLEOTIDE SEQUENCE [LARGE SCALE GENOMIC DNA]</scope>
    <source>
        <strain evidence="8">PM70-1</strain>
    </source>
</reference>
<dbReference type="GO" id="GO:0008652">
    <property type="term" value="P:amino acid biosynthetic process"/>
    <property type="evidence" value="ECO:0007669"/>
    <property type="project" value="UniProtKB-KW"/>
</dbReference>
<dbReference type="NCBIfam" id="NF002627">
    <property type="entry name" value="PRK02290.1-5"/>
    <property type="match status" value="1"/>
</dbReference>
<dbReference type="AlphaFoldDB" id="N0BKF7"/>
<dbReference type="GO" id="GO:0009073">
    <property type="term" value="P:aromatic amino acid family biosynthetic process"/>
    <property type="evidence" value="ECO:0007669"/>
    <property type="project" value="UniProtKB-UniRule"/>
</dbReference>
<name>N0BKF7_9EURY</name>
<keyword evidence="9" id="KW-1185">Reference proteome</keyword>
<proteinExistence type="inferred from homology"/>
<keyword evidence="3 5" id="KW-0520">NAD</keyword>
<organism evidence="8 9">
    <name type="scientific">Archaeoglobus sulfaticallidus PM70-1</name>
    <dbReference type="NCBI Taxonomy" id="387631"/>
    <lineage>
        <taxon>Archaea</taxon>
        <taxon>Methanobacteriati</taxon>
        <taxon>Methanobacteriota</taxon>
        <taxon>Archaeoglobi</taxon>
        <taxon>Archaeoglobales</taxon>
        <taxon>Archaeoglobaceae</taxon>
        <taxon>Archaeoglobus</taxon>
    </lineage>
</organism>
<dbReference type="InterPro" id="IPR002812">
    <property type="entry name" value="DHQS"/>
</dbReference>
<evidence type="ECO:0000256" key="3">
    <source>
        <dbReference type="ARBA" id="ARBA00023027"/>
    </source>
</evidence>
<dbReference type="HAMAP" id="MF_01244">
    <property type="entry name" value="Arch_DHQ_synthase"/>
    <property type="match status" value="1"/>
</dbReference>
<evidence type="ECO:0000256" key="2">
    <source>
        <dbReference type="ARBA" id="ARBA00023002"/>
    </source>
</evidence>
<evidence type="ECO:0000259" key="7">
    <source>
        <dbReference type="Pfam" id="PF26558"/>
    </source>
</evidence>
<protein>
    <recommendedName>
        <fullName evidence="5">3-dehydroquinate synthase</fullName>
        <shortName evidence="5">DHQ synthase</shortName>
        <ecNumber evidence="5">1.4.1.24</ecNumber>
    </recommendedName>
    <alternativeName>
        <fullName evidence="5">3-dehydroquinate synthase II</fullName>
    </alternativeName>
</protein>
<dbReference type="GO" id="GO:0051287">
    <property type="term" value="F:NAD binding"/>
    <property type="evidence" value="ECO:0007669"/>
    <property type="project" value="UniProtKB-UniRule"/>
</dbReference>
<dbReference type="RefSeq" id="WP_015590579.1">
    <property type="nucleotide sequence ID" value="NC_021169.1"/>
</dbReference>
<evidence type="ECO:0000259" key="6">
    <source>
        <dbReference type="Pfam" id="PF01959"/>
    </source>
</evidence>
<dbReference type="HOGENOM" id="CLU_056379_0_0_2"/>
<accession>N0BKF7</accession>
<dbReference type="InterPro" id="IPR030960">
    <property type="entry name" value="DHQS/DOIS_N"/>
</dbReference>
<dbReference type="InterPro" id="IPR056179">
    <property type="entry name" value="DHQS_C"/>
</dbReference>
<evidence type="ECO:0000256" key="4">
    <source>
        <dbReference type="ARBA" id="ARBA00023141"/>
    </source>
</evidence>
<dbReference type="PANTHER" id="PTHR33563:SF1">
    <property type="entry name" value="3-DEHYDROQUINATE SYNTHASE"/>
    <property type="match status" value="1"/>
</dbReference>
<dbReference type="PIRSF" id="PIRSF006655">
    <property type="entry name" value="DHQ_synth"/>
    <property type="match status" value="1"/>
</dbReference>
<dbReference type="eggNOG" id="arCOG04353">
    <property type="taxonomic scope" value="Archaea"/>
</dbReference>
<evidence type="ECO:0000313" key="9">
    <source>
        <dbReference type="Proteomes" id="UP000013307"/>
    </source>
</evidence>
<comment type="function">
    <text evidence="5">Catalyzes the oxidative deamination and cyclization of 2-amino-3,7-dideoxy-D-threo-hept-6-ulosonic acid (ADH) to yield 3-dehydroquinate (DHQ), which is fed into the canonical shikimic pathway of aromatic amino acid biosynthesis.</text>
</comment>
<dbReference type="OrthoDB" id="10265at2157"/>
<evidence type="ECO:0000256" key="1">
    <source>
        <dbReference type="ARBA" id="ARBA00022605"/>
    </source>
</evidence>
<dbReference type="EC" id="1.4.1.24" evidence="5"/>
<feature type="domain" description="3-dehydroquinate synthase C-terminal" evidence="7">
    <location>
        <begin position="154"/>
        <end position="329"/>
    </location>
</feature>
<dbReference type="PANTHER" id="PTHR33563">
    <property type="match status" value="1"/>
</dbReference>
<dbReference type="KEGG" id="ast:Asulf_00977"/>
<sequence length="329" mass="37135">MKEIWLRIDDDQWDDVKEGVKNALELGYSGVFVKEGFEDKIRQLGRIKVITDRNSFLTVSSSEDQDRAIELSKTMDYLFLDFSDWKVIPLENLIAMKGRAKLIVHVDSVESAKLALETLEKGADGIIVSSKDRDELSKFREIMSSMDRVEMVEIEIDEIKPLGMGDRVCIDTISLMNVGEGMLVGNSSKFMFLVASESEESEYVSSRPFRVNAGSVNAYIRVGDRTRYLSELKAGDEVEIVSYDGKTRRSYVGRVKIEKRPMILISGRISEEKGTIILQNAETIKLVNSKGEHISVSMLKEGDKVLGWVDRSGKGRHFGAEVDEFIVER</sequence>
<keyword evidence="1 5" id="KW-0028">Amino-acid biosynthesis</keyword>
<evidence type="ECO:0000313" key="8">
    <source>
        <dbReference type="EMBL" id="AGK60981.1"/>
    </source>
</evidence>